<proteinExistence type="predicted"/>
<reference evidence="1" key="2">
    <citation type="submission" date="2020-11" db="EMBL/GenBank/DDBJ databases">
        <authorList>
            <person name="McCartney M.A."/>
            <person name="Auch B."/>
            <person name="Kono T."/>
            <person name="Mallez S."/>
            <person name="Becker A."/>
            <person name="Gohl D.M."/>
            <person name="Silverstein K.A.T."/>
            <person name="Koren S."/>
            <person name="Bechman K.B."/>
            <person name="Herman A."/>
            <person name="Abrahante J.E."/>
            <person name="Garbe J."/>
        </authorList>
    </citation>
    <scope>NUCLEOTIDE SEQUENCE</scope>
    <source>
        <strain evidence="1">Duluth1</strain>
        <tissue evidence="1">Whole animal</tissue>
    </source>
</reference>
<reference evidence="1" key="1">
    <citation type="journal article" date="2019" name="bioRxiv">
        <title>The Genome of the Zebra Mussel, Dreissena polymorpha: A Resource for Invasive Species Research.</title>
        <authorList>
            <person name="McCartney M.A."/>
            <person name="Auch B."/>
            <person name="Kono T."/>
            <person name="Mallez S."/>
            <person name="Zhang Y."/>
            <person name="Obille A."/>
            <person name="Becker A."/>
            <person name="Abrahante J.E."/>
            <person name="Garbe J."/>
            <person name="Badalamenti J.P."/>
            <person name="Herman A."/>
            <person name="Mangelson H."/>
            <person name="Liachko I."/>
            <person name="Sullivan S."/>
            <person name="Sone E.D."/>
            <person name="Koren S."/>
            <person name="Silverstein K.A.T."/>
            <person name="Beckman K.B."/>
            <person name="Gohl D.M."/>
        </authorList>
    </citation>
    <scope>NUCLEOTIDE SEQUENCE</scope>
    <source>
        <strain evidence="1">Duluth1</strain>
        <tissue evidence="1">Whole animal</tissue>
    </source>
</reference>
<gene>
    <name evidence="1" type="ORF">DPMN_119783</name>
</gene>
<comment type="caution">
    <text evidence="1">The sequence shown here is derived from an EMBL/GenBank/DDBJ whole genome shotgun (WGS) entry which is preliminary data.</text>
</comment>
<keyword evidence="2" id="KW-1185">Reference proteome</keyword>
<sequence length="54" mass="6002">MNKDELLVIDWVGEKERCCLDKQGLTVGLLLCIGLNVVSDVIESIVESMFDKCS</sequence>
<dbReference type="EMBL" id="JAIWYP010000005">
    <property type="protein sequence ID" value="KAH3818185.1"/>
    <property type="molecule type" value="Genomic_DNA"/>
</dbReference>
<organism evidence="1 2">
    <name type="scientific">Dreissena polymorpha</name>
    <name type="common">Zebra mussel</name>
    <name type="synonym">Mytilus polymorpha</name>
    <dbReference type="NCBI Taxonomy" id="45954"/>
    <lineage>
        <taxon>Eukaryota</taxon>
        <taxon>Metazoa</taxon>
        <taxon>Spiralia</taxon>
        <taxon>Lophotrochozoa</taxon>
        <taxon>Mollusca</taxon>
        <taxon>Bivalvia</taxon>
        <taxon>Autobranchia</taxon>
        <taxon>Heteroconchia</taxon>
        <taxon>Euheterodonta</taxon>
        <taxon>Imparidentia</taxon>
        <taxon>Neoheterodontei</taxon>
        <taxon>Myida</taxon>
        <taxon>Dreissenoidea</taxon>
        <taxon>Dreissenidae</taxon>
        <taxon>Dreissena</taxon>
    </lineage>
</organism>
<dbReference type="Proteomes" id="UP000828390">
    <property type="component" value="Unassembled WGS sequence"/>
</dbReference>
<evidence type="ECO:0000313" key="1">
    <source>
        <dbReference type="EMBL" id="KAH3818185.1"/>
    </source>
</evidence>
<name>A0A9D4GJD6_DREPO</name>
<dbReference type="AlphaFoldDB" id="A0A9D4GJD6"/>
<protein>
    <submittedName>
        <fullName evidence="1">Uncharacterized protein</fullName>
    </submittedName>
</protein>
<evidence type="ECO:0000313" key="2">
    <source>
        <dbReference type="Proteomes" id="UP000828390"/>
    </source>
</evidence>
<accession>A0A9D4GJD6</accession>